<dbReference type="SMART" id="SM00672">
    <property type="entry name" value="CAP10"/>
    <property type="match status" value="1"/>
</dbReference>
<protein>
    <recommendedName>
        <fullName evidence="2">Glycosyl transferase CAP10 domain-containing protein</fullName>
    </recommendedName>
</protein>
<dbReference type="Pfam" id="PF05686">
    <property type="entry name" value="Glyco_transf_90"/>
    <property type="match status" value="1"/>
</dbReference>
<proteinExistence type="predicted"/>
<evidence type="ECO:0000313" key="4">
    <source>
        <dbReference type="Proteomes" id="UP000886595"/>
    </source>
</evidence>
<gene>
    <name evidence="3" type="ORF">Bca52824_049645</name>
</gene>
<keyword evidence="1" id="KW-0732">Signal</keyword>
<name>A0A8X7UUB9_BRACI</name>
<dbReference type="PANTHER" id="PTHR12203">
    <property type="entry name" value="KDEL LYS-ASP-GLU-LEU CONTAINING - RELATED"/>
    <property type="match status" value="1"/>
</dbReference>
<evidence type="ECO:0000313" key="3">
    <source>
        <dbReference type="EMBL" id="KAG2290041.1"/>
    </source>
</evidence>
<dbReference type="OrthoDB" id="202415at2759"/>
<organism evidence="3 4">
    <name type="scientific">Brassica carinata</name>
    <name type="common">Ethiopian mustard</name>
    <name type="synonym">Abyssinian cabbage</name>
    <dbReference type="NCBI Taxonomy" id="52824"/>
    <lineage>
        <taxon>Eukaryota</taxon>
        <taxon>Viridiplantae</taxon>
        <taxon>Streptophyta</taxon>
        <taxon>Embryophyta</taxon>
        <taxon>Tracheophyta</taxon>
        <taxon>Spermatophyta</taxon>
        <taxon>Magnoliopsida</taxon>
        <taxon>eudicotyledons</taxon>
        <taxon>Gunneridae</taxon>
        <taxon>Pentapetalae</taxon>
        <taxon>rosids</taxon>
        <taxon>malvids</taxon>
        <taxon>Brassicales</taxon>
        <taxon>Brassicaceae</taxon>
        <taxon>Brassiceae</taxon>
        <taxon>Brassica</taxon>
    </lineage>
</organism>
<evidence type="ECO:0000259" key="2">
    <source>
        <dbReference type="SMART" id="SM00672"/>
    </source>
</evidence>
<dbReference type="PANTHER" id="PTHR12203:SF97">
    <property type="entry name" value="GLYCOSYLTRANSFERASE"/>
    <property type="match status" value="1"/>
</dbReference>
<dbReference type="InterPro" id="IPR051091">
    <property type="entry name" value="O-Glucosyltr/Glycosyltrsf_90"/>
</dbReference>
<feature type="signal peptide" evidence="1">
    <location>
        <begin position="1"/>
        <end position="16"/>
    </location>
</feature>
<sequence length="320" mass="36828">MMSSSWSARLWVRALATAEFTCELTSRDRRPLHGEPHGDAGSVHLRLLLLAGGRIKLTPIFTRNTFFTIPKKTLTIPFNFTLQCTLDKNITTQTCPASYPEKWNPKDDPETCPDYFRWIHKDLEPWRETGITRETLERARDKAHFRLIIKLLRMYPGQVPDLELLFQCHDLLQIWRRDYRPRRGVNVTWPPPPVFHYCGHDGAFDVVFPDWSFWGWLTGEGTYETTSSSKVVYAQKEALIVSELKQYVIAADPQEDEEVPDAQLPGVNALASNGAADENSNVAPHHPCLLIQLPKVNHQPNSNLIRARVDPRRHAWHKFT</sequence>
<comment type="caution">
    <text evidence="3">The sequence shown here is derived from an EMBL/GenBank/DDBJ whole genome shotgun (WGS) entry which is preliminary data.</text>
</comment>
<reference evidence="3 4" key="1">
    <citation type="submission" date="2020-02" db="EMBL/GenBank/DDBJ databases">
        <authorList>
            <person name="Ma Q."/>
            <person name="Huang Y."/>
            <person name="Song X."/>
            <person name="Pei D."/>
        </authorList>
    </citation>
    <scope>NUCLEOTIDE SEQUENCE [LARGE SCALE GENOMIC DNA]</scope>
    <source>
        <strain evidence="3">Sxm20200214</strain>
        <tissue evidence="3">Leaf</tissue>
    </source>
</reference>
<feature type="domain" description="Glycosyl transferase CAP10" evidence="2">
    <location>
        <begin position="158"/>
        <end position="320"/>
    </location>
</feature>
<dbReference type="Proteomes" id="UP000886595">
    <property type="component" value="Unassembled WGS sequence"/>
</dbReference>
<dbReference type="EMBL" id="JAAMPC010000010">
    <property type="protein sequence ID" value="KAG2290041.1"/>
    <property type="molecule type" value="Genomic_DNA"/>
</dbReference>
<dbReference type="InterPro" id="IPR006598">
    <property type="entry name" value="CAP10"/>
</dbReference>
<evidence type="ECO:0000256" key="1">
    <source>
        <dbReference type="SAM" id="SignalP"/>
    </source>
</evidence>
<feature type="chain" id="PRO_5036480514" description="Glycosyl transferase CAP10 domain-containing protein" evidence="1">
    <location>
        <begin position="17"/>
        <end position="320"/>
    </location>
</feature>
<keyword evidence="4" id="KW-1185">Reference proteome</keyword>
<accession>A0A8X7UUB9</accession>
<dbReference type="AlphaFoldDB" id="A0A8X7UUB9"/>